<organism evidence="1 2">
    <name type="scientific">Nakamurella leprariae</name>
    <dbReference type="NCBI Taxonomy" id="2803911"/>
    <lineage>
        <taxon>Bacteria</taxon>
        <taxon>Bacillati</taxon>
        <taxon>Actinomycetota</taxon>
        <taxon>Actinomycetes</taxon>
        <taxon>Nakamurellales</taxon>
        <taxon>Nakamurellaceae</taxon>
        <taxon>Nakamurella</taxon>
    </lineage>
</organism>
<name>A0A939BXY6_9ACTN</name>
<dbReference type="SUPFAM" id="SSF56784">
    <property type="entry name" value="HAD-like"/>
    <property type="match status" value="1"/>
</dbReference>
<evidence type="ECO:0000313" key="1">
    <source>
        <dbReference type="EMBL" id="MBM9466061.1"/>
    </source>
</evidence>
<dbReference type="AlphaFoldDB" id="A0A939BXY6"/>
<comment type="caution">
    <text evidence="1">The sequence shown here is derived from an EMBL/GenBank/DDBJ whole genome shotgun (WGS) entry which is preliminary data.</text>
</comment>
<dbReference type="EMBL" id="JAERWK010000003">
    <property type="protein sequence ID" value="MBM9466061.1"/>
    <property type="molecule type" value="Genomic_DNA"/>
</dbReference>
<dbReference type="PANTHER" id="PTHR18901">
    <property type="entry name" value="2-DEOXYGLUCOSE-6-PHOSPHATE PHOSPHATASE 2"/>
    <property type="match status" value="1"/>
</dbReference>
<protein>
    <submittedName>
        <fullName evidence="1">HAD family phosphatase</fullName>
    </submittedName>
</protein>
<dbReference type="PRINTS" id="PR00413">
    <property type="entry name" value="HADHALOGNASE"/>
</dbReference>
<dbReference type="Proteomes" id="UP000663792">
    <property type="component" value="Unassembled WGS sequence"/>
</dbReference>
<dbReference type="PANTHER" id="PTHR18901:SF38">
    <property type="entry name" value="PSEUDOURIDINE-5'-PHOSPHATASE"/>
    <property type="match status" value="1"/>
</dbReference>
<dbReference type="InterPro" id="IPR036412">
    <property type="entry name" value="HAD-like_sf"/>
</dbReference>
<accession>A0A939BXY6</accession>
<gene>
    <name evidence="1" type="ORF">JL106_02050</name>
</gene>
<proteinExistence type="predicted"/>
<sequence>MRAVLFDMDGTLTDSEKLWTVALERLAEELGGSLSEAARAAMVGQAIEASIRLLFDDLGIDGDHAAATRRLLDLTEQIFGEGLPWRPGARELLHAVREAGLRTALVTATHRRLVETALETLGRDRFDAVVCGDEVSRGKPDPEPYRRAMELLGVGPQDCLAVEDSPTGTRAAADAGAVVLVVPSEVAVPQGPGRVFESTLETVDVARLREIHATGRALSPVRA</sequence>
<dbReference type="NCBIfam" id="TIGR01509">
    <property type="entry name" value="HAD-SF-IA-v3"/>
    <property type="match status" value="1"/>
</dbReference>
<dbReference type="InterPro" id="IPR006439">
    <property type="entry name" value="HAD-SF_hydro_IA"/>
</dbReference>
<dbReference type="InterPro" id="IPR023214">
    <property type="entry name" value="HAD_sf"/>
</dbReference>
<dbReference type="FunFam" id="3.40.50.1000:FF:000162">
    <property type="entry name" value="HAD-like protein"/>
    <property type="match status" value="1"/>
</dbReference>
<evidence type="ECO:0000313" key="2">
    <source>
        <dbReference type="Proteomes" id="UP000663792"/>
    </source>
</evidence>
<dbReference type="Gene3D" id="3.40.50.1000">
    <property type="entry name" value="HAD superfamily/HAD-like"/>
    <property type="match status" value="1"/>
</dbReference>
<dbReference type="SFLD" id="SFLDG01129">
    <property type="entry name" value="C1.5:_HAD__Beta-PGM__Phosphata"/>
    <property type="match status" value="1"/>
</dbReference>
<dbReference type="Gene3D" id="1.10.150.240">
    <property type="entry name" value="Putative phosphatase, domain 2"/>
    <property type="match status" value="1"/>
</dbReference>
<dbReference type="Pfam" id="PF00702">
    <property type="entry name" value="Hydrolase"/>
    <property type="match status" value="1"/>
</dbReference>
<keyword evidence="2" id="KW-1185">Reference proteome</keyword>
<reference evidence="1" key="1">
    <citation type="submission" date="2021-01" db="EMBL/GenBank/DDBJ databases">
        <title>YIM 132084 draft genome.</title>
        <authorList>
            <person name="An D."/>
        </authorList>
    </citation>
    <scope>NUCLEOTIDE SEQUENCE</scope>
    <source>
        <strain evidence="1">YIM 132084</strain>
    </source>
</reference>
<dbReference type="InterPro" id="IPR023198">
    <property type="entry name" value="PGP-like_dom2"/>
</dbReference>
<dbReference type="CDD" id="cd07505">
    <property type="entry name" value="HAD_BPGM-like"/>
    <property type="match status" value="1"/>
</dbReference>
<dbReference type="SFLD" id="SFLDS00003">
    <property type="entry name" value="Haloacid_Dehalogenase"/>
    <property type="match status" value="1"/>
</dbReference>